<evidence type="ECO:0000256" key="1">
    <source>
        <dbReference type="ARBA" id="ARBA00023002"/>
    </source>
</evidence>
<dbReference type="PANTHER" id="PTHR47534:SF3">
    <property type="entry name" value="ALCOHOL DEHYDROGENASE-LIKE C-TERMINAL DOMAIN-CONTAINING PROTEIN"/>
    <property type="match status" value="1"/>
</dbReference>
<keyword evidence="1" id="KW-0560">Oxidoreductase</keyword>
<dbReference type="STRING" id="246404.A0A507FJV8"/>
<dbReference type="Proteomes" id="UP000320333">
    <property type="component" value="Unassembled WGS sequence"/>
</dbReference>
<evidence type="ECO:0008006" key="4">
    <source>
        <dbReference type="Google" id="ProtNLM"/>
    </source>
</evidence>
<protein>
    <recommendedName>
        <fullName evidence="4">NAD(P)-binding protein</fullName>
    </recommendedName>
</protein>
<dbReference type="GO" id="GO:0016491">
    <property type="term" value="F:oxidoreductase activity"/>
    <property type="evidence" value="ECO:0007669"/>
    <property type="project" value="UniProtKB-KW"/>
</dbReference>
<dbReference type="InterPro" id="IPR052228">
    <property type="entry name" value="Sec_Metab_Biosynth_Oxidored"/>
</dbReference>
<dbReference type="Pfam" id="PF00106">
    <property type="entry name" value="adh_short"/>
    <property type="match status" value="1"/>
</dbReference>
<evidence type="ECO:0000313" key="3">
    <source>
        <dbReference type="Proteomes" id="UP000320333"/>
    </source>
</evidence>
<reference evidence="2 3" key="1">
    <citation type="journal article" date="2019" name="Sci. Rep.">
        <title>Comparative genomics of chytrid fungi reveal insights into the obligate biotrophic and pathogenic lifestyle of Synchytrium endobioticum.</title>
        <authorList>
            <person name="van de Vossenberg B.T.L.H."/>
            <person name="Warris S."/>
            <person name="Nguyen H.D.T."/>
            <person name="van Gent-Pelzer M.P.E."/>
            <person name="Joly D.L."/>
            <person name="van de Geest H.C."/>
            <person name="Bonants P.J.M."/>
            <person name="Smith D.S."/>
            <person name="Levesque C.A."/>
            <person name="van der Lee T.A.J."/>
        </authorList>
    </citation>
    <scope>NUCLEOTIDE SEQUENCE [LARGE SCALE GENOMIC DNA]</scope>
    <source>
        <strain evidence="2 3">CBS 675.73</strain>
    </source>
</reference>
<sequence>MSTAVKVYAVVGGTAGIGAAVSRTLSGQHAHVIVAGRSATNPAHALDVTSMRQCARLAREIEADPLVAKHGLSGLVLSAGNLNLGLSRVETDEGVEKTFALNYLSKFALINHLMPSLERAKDARVVSIMAGGNGGKFDVDDLQMAKGSYNCISQAIGTGAMIDSMTLHLASRNQTPTSPKFFHLFPGVVNTDNPKNAGFPSIIVSLMKIVMPLIARDPNTVADEVVELLTSEKYADVATKSGLFLHPGLGVVPPYKSVLDVAQRERVWNESERILKEALAKSETAQ</sequence>
<evidence type="ECO:0000313" key="2">
    <source>
        <dbReference type="EMBL" id="TPX76689.1"/>
    </source>
</evidence>
<dbReference type="InterPro" id="IPR036291">
    <property type="entry name" value="NAD(P)-bd_dom_sf"/>
</dbReference>
<dbReference type="InterPro" id="IPR002347">
    <property type="entry name" value="SDR_fam"/>
</dbReference>
<proteinExistence type="predicted"/>
<gene>
    <name evidence="2" type="ORF">CcCBS67573_g02022</name>
</gene>
<dbReference type="SUPFAM" id="SSF51735">
    <property type="entry name" value="NAD(P)-binding Rossmann-fold domains"/>
    <property type="match status" value="1"/>
</dbReference>
<dbReference type="PANTHER" id="PTHR47534">
    <property type="entry name" value="YALI0E05731P"/>
    <property type="match status" value="1"/>
</dbReference>
<comment type="caution">
    <text evidence="2">The sequence shown here is derived from an EMBL/GenBank/DDBJ whole genome shotgun (WGS) entry which is preliminary data.</text>
</comment>
<name>A0A507FJV8_9FUNG</name>
<dbReference type="OrthoDB" id="191139at2759"/>
<organism evidence="2 3">
    <name type="scientific">Chytriomyces confervae</name>
    <dbReference type="NCBI Taxonomy" id="246404"/>
    <lineage>
        <taxon>Eukaryota</taxon>
        <taxon>Fungi</taxon>
        <taxon>Fungi incertae sedis</taxon>
        <taxon>Chytridiomycota</taxon>
        <taxon>Chytridiomycota incertae sedis</taxon>
        <taxon>Chytridiomycetes</taxon>
        <taxon>Chytridiales</taxon>
        <taxon>Chytriomycetaceae</taxon>
        <taxon>Chytriomyces</taxon>
    </lineage>
</organism>
<dbReference type="Gene3D" id="3.40.50.720">
    <property type="entry name" value="NAD(P)-binding Rossmann-like Domain"/>
    <property type="match status" value="1"/>
</dbReference>
<keyword evidence="3" id="KW-1185">Reference proteome</keyword>
<accession>A0A507FJV8</accession>
<dbReference type="AlphaFoldDB" id="A0A507FJV8"/>
<dbReference type="EMBL" id="QEAP01000039">
    <property type="protein sequence ID" value="TPX76689.1"/>
    <property type="molecule type" value="Genomic_DNA"/>
</dbReference>